<dbReference type="EC" id="6.2.1.3" evidence="3"/>
<evidence type="ECO:0000259" key="1">
    <source>
        <dbReference type="Pfam" id="PF00501"/>
    </source>
</evidence>
<organism evidence="3 4">
    <name type="scientific">Alienimonas californiensis</name>
    <dbReference type="NCBI Taxonomy" id="2527989"/>
    <lineage>
        <taxon>Bacteria</taxon>
        <taxon>Pseudomonadati</taxon>
        <taxon>Planctomycetota</taxon>
        <taxon>Planctomycetia</taxon>
        <taxon>Planctomycetales</taxon>
        <taxon>Planctomycetaceae</taxon>
        <taxon>Alienimonas</taxon>
    </lineage>
</organism>
<dbReference type="EMBL" id="CP036265">
    <property type="protein sequence ID" value="QDT17181.1"/>
    <property type="molecule type" value="Genomic_DNA"/>
</dbReference>
<dbReference type="InterPro" id="IPR045851">
    <property type="entry name" value="AMP-bd_C_sf"/>
</dbReference>
<dbReference type="RefSeq" id="WP_145360077.1">
    <property type="nucleotide sequence ID" value="NZ_CP036265.1"/>
</dbReference>
<dbReference type="InterPro" id="IPR042099">
    <property type="entry name" value="ANL_N_sf"/>
</dbReference>
<feature type="domain" description="AMP-binding enzyme C-terminal" evidence="2">
    <location>
        <begin position="441"/>
        <end position="513"/>
    </location>
</feature>
<reference evidence="3 4" key="1">
    <citation type="submission" date="2019-02" db="EMBL/GenBank/DDBJ databases">
        <title>Deep-cultivation of Planctomycetes and their phenomic and genomic characterization uncovers novel biology.</title>
        <authorList>
            <person name="Wiegand S."/>
            <person name="Jogler M."/>
            <person name="Boedeker C."/>
            <person name="Pinto D."/>
            <person name="Vollmers J."/>
            <person name="Rivas-Marin E."/>
            <person name="Kohn T."/>
            <person name="Peeters S.H."/>
            <person name="Heuer A."/>
            <person name="Rast P."/>
            <person name="Oberbeckmann S."/>
            <person name="Bunk B."/>
            <person name="Jeske O."/>
            <person name="Meyerdierks A."/>
            <person name="Storesund J.E."/>
            <person name="Kallscheuer N."/>
            <person name="Luecker S."/>
            <person name="Lage O.M."/>
            <person name="Pohl T."/>
            <person name="Merkel B.J."/>
            <person name="Hornburger P."/>
            <person name="Mueller R.-W."/>
            <person name="Bruemmer F."/>
            <person name="Labrenz M."/>
            <person name="Spormann A.M."/>
            <person name="Op den Camp H."/>
            <person name="Overmann J."/>
            <person name="Amann R."/>
            <person name="Jetten M.S.M."/>
            <person name="Mascher T."/>
            <person name="Medema M.H."/>
            <person name="Devos D.P."/>
            <person name="Kaster A.-K."/>
            <person name="Ovreas L."/>
            <person name="Rohde M."/>
            <person name="Galperin M.Y."/>
            <person name="Jogler C."/>
        </authorList>
    </citation>
    <scope>NUCLEOTIDE SEQUENCE [LARGE SCALE GENOMIC DNA]</scope>
    <source>
        <strain evidence="3 4">CA12</strain>
    </source>
</reference>
<proteinExistence type="predicted"/>
<dbReference type="Gene3D" id="3.40.50.12780">
    <property type="entry name" value="N-terminal domain of ligase-like"/>
    <property type="match status" value="1"/>
</dbReference>
<dbReference type="InterPro" id="IPR000873">
    <property type="entry name" value="AMP-dep_synth/lig_dom"/>
</dbReference>
<keyword evidence="3" id="KW-0436">Ligase</keyword>
<accession>A0A517PCY4</accession>
<sequence length="536" mass="56455">MDFLLHHTLFSSAARDADAEALVFKDRRLSFARFAAAAARLAHALRKLDVRRGDRVAILLGPSIELPIAIYGVSAAGAAFVPVHHSLRPPQVRHILRDCGVRVLITAADRVGELAEVAAECPDLEHVVAVGETNRETDGGGGCPVPVHDWGVLCDAADETPPTDLGIDRDLGAVLYTSGSTGAPKGVMLSHANLLAGASIVSQYLSITAADRLLAALPFSFDAGLNQLTTAVQQGAACVPVRFVLPRDLVRALEAERITGLAGVPPLWARLTAPGSGLADADLTALRYVTNTGGAVSRSLLDRLRTAAPKADVVLMYGLTEAFRSTYLPPEELDRRPDSMGKAIPNTEILVVSEDGRRCEPGEVGELVHHGPTVSRGYWGRPEQTAAVLRPHPFPPPGGAEPDRVCYSGDLVRMDEDGFLYFVGRRDGLIKTSGFRVSPTEIEEAISAADGVREAAVVGVPDETLGQKVIAFVAPAGVDPAAVRASCAARLPAHMVPAAIEPRDALPRTASGKTDYPALRAEAAAAHAAPQAAAHD</sequence>
<protein>
    <submittedName>
        <fullName evidence="3">Long-chain-fatty-acid--CoA ligase</fullName>
        <ecNumber evidence="3">6.2.1.3</ecNumber>
    </submittedName>
</protein>
<dbReference type="KEGG" id="acaf:CA12_32930"/>
<evidence type="ECO:0000259" key="2">
    <source>
        <dbReference type="Pfam" id="PF13193"/>
    </source>
</evidence>
<dbReference type="PANTHER" id="PTHR43767">
    <property type="entry name" value="LONG-CHAIN-FATTY-ACID--COA LIGASE"/>
    <property type="match status" value="1"/>
</dbReference>
<dbReference type="OrthoDB" id="9778383at2"/>
<dbReference type="Pfam" id="PF00501">
    <property type="entry name" value="AMP-binding"/>
    <property type="match status" value="1"/>
</dbReference>
<evidence type="ECO:0000313" key="4">
    <source>
        <dbReference type="Proteomes" id="UP000318741"/>
    </source>
</evidence>
<dbReference type="Proteomes" id="UP000318741">
    <property type="component" value="Chromosome"/>
</dbReference>
<dbReference type="PROSITE" id="PS00455">
    <property type="entry name" value="AMP_BINDING"/>
    <property type="match status" value="1"/>
</dbReference>
<dbReference type="AlphaFoldDB" id="A0A517PCY4"/>
<dbReference type="Pfam" id="PF13193">
    <property type="entry name" value="AMP-binding_C"/>
    <property type="match status" value="1"/>
</dbReference>
<dbReference type="Gene3D" id="3.30.300.30">
    <property type="match status" value="1"/>
</dbReference>
<name>A0A517PCY4_9PLAN</name>
<dbReference type="InterPro" id="IPR020845">
    <property type="entry name" value="AMP-binding_CS"/>
</dbReference>
<dbReference type="SUPFAM" id="SSF56801">
    <property type="entry name" value="Acetyl-CoA synthetase-like"/>
    <property type="match status" value="1"/>
</dbReference>
<dbReference type="PANTHER" id="PTHR43767:SF10">
    <property type="entry name" value="SURFACTIN SYNTHASE SUBUNIT 1"/>
    <property type="match status" value="1"/>
</dbReference>
<dbReference type="InterPro" id="IPR050237">
    <property type="entry name" value="ATP-dep_AMP-bd_enzyme"/>
</dbReference>
<dbReference type="InterPro" id="IPR025110">
    <property type="entry name" value="AMP-bd_C"/>
</dbReference>
<dbReference type="GO" id="GO:0004467">
    <property type="term" value="F:long-chain fatty acid-CoA ligase activity"/>
    <property type="evidence" value="ECO:0007669"/>
    <property type="project" value="UniProtKB-EC"/>
</dbReference>
<feature type="domain" description="AMP-dependent synthetase/ligase" evidence="1">
    <location>
        <begin position="11"/>
        <end position="379"/>
    </location>
</feature>
<keyword evidence="4" id="KW-1185">Reference proteome</keyword>
<evidence type="ECO:0000313" key="3">
    <source>
        <dbReference type="EMBL" id="QDT17181.1"/>
    </source>
</evidence>
<dbReference type="InterPro" id="IPR017529">
    <property type="entry name" value="AcylCoA_ligase_PEP_1"/>
</dbReference>
<dbReference type="NCBIfam" id="TIGR03098">
    <property type="entry name" value="ligase_PEP_1"/>
    <property type="match status" value="1"/>
</dbReference>
<gene>
    <name evidence="3" type="primary">lcfB</name>
    <name evidence="3" type="ORF">CA12_32930</name>
</gene>